<evidence type="ECO:0000259" key="10">
    <source>
        <dbReference type="Pfam" id="PF00155"/>
    </source>
</evidence>
<dbReference type="Gene3D" id="3.90.1150.10">
    <property type="entry name" value="Aspartate Aminotransferase, domain 1"/>
    <property type="match status" value="1"/>
</dbReference>
<dbReference type="PANTHER" id="PTHR43643">
    <property type="entry name" value="HISTIDINOL-PHOSPHATE AMINOTRANSFERASE 2"/>
    <property type="match status" value="1"/>
</dbReference>
<dbReference type="AlphaFoldDB" id="A0A845V5B2"/>
<dbReference type="GO" id="GO:0030170">
    <property type="term" value="F:pyridoxal phosphate binding"/>
    <property type="evidence" value="ECO:0007669"/>
    <property type="project" value="InterPro"/>
</dbReference>
<evidence type="ECO:0000256" key="8">
    <source>
        <dbReference type="ARBA" id="ARBA00047481"/>
    </source>
</evidence>
<dbReference type="InterPro" id="IPR015424">
    <property type="entry name" value="PyrdxlP-dep_Trfase"/>
</dbReference>
<dbReference type="InterPro" id="IPR001917">
    <property type="entry name" value="Aminotrans_II_pyridoxalP_BS"/>
</dbReference>
<dbReference type="SUPFAM" id="SSF53383">
    <property type="entry name" value="PLP-dependent transferases"/>
    <property type="match status" value="1"/>
</dbReference>
<evidence type="ECO:0000313" key="11">
    <source>
        <dbReference type="EMBL" id="NDY95401.1"/>
    </source>
</evidence>
<keyword evidence="9" id="KW-0368">Histidine biosynthesis</keyword>
<reference evidence="11 12" key="1">
    <citation type="submission" date="2020-02" db="EMBL/GenBank/DDBJ databases">
        <authorList>
            <person name="Zhang X.-Y."/>
        </authorList>
    </citation>
    <scope>NUCLEOTIDE SEQUENCE [LARGE SCALE GENOMIC DNA]</scope>
    <source>
        <strain evidence="11 12">C33</strain>
    </source>
</reference>
<dbReference type="PANTHER" id="PTHR43643:SF3">
    <property type="entry name" value="HISTIDINOL-PHOSPHATE AMINOTRANSFERASE"/>
    <property type="match status" value="1"/>
</dbReference>
<dbReference type="HAMAP" id="MF_01023">
    <property type="entry name" value="HisC_aminotrans_2"/>
    <property type="match status" value="1"/>
</dbReference>
<comment type="pathway">
    <text evidence="2 9">Amino-acid biosynthesis; L-histidine biosynthesis; L-histidine from 5-phospho-alpha-D-ribose 1-diphosphate: step 7/9.</text>
</comment>
<dbReference type="Gene3D" id="3.40.640.10">
    <property type="entry name" value="Type I PLP-dependent aspartate aminotransferase-like (Major domain)"/>
    <property type="match status" value="1"/>
</dbReference>
<evidence type="ECO:0000256" key="3">
    <source>
        <dbReference type="ARBA" id="ARBA00007970"/>
    </source>
</evidence>
<dbReference type="InterPro" id="IPR015421">
    <property type="entry name" value="PyrdxlP-dep_Trfase_major"/>
</dbReference>
<evidence type="ECO:0000256" key="9">
    <source>
        <dbReference type="HAMAP-Rule" id="MF_01023"/>
    </source>
</evidence>
<evidence type="ECO:0000256" key="5">
    <source>
        <dbReference type="ARBA" id="ARBA00022576"/>
    </source>
</evidence>
<dbReference type="NCBIfam" id="TIGR01141">
    <property type="entry name" value="hisC"/>
    <property type="match status" value="1"/>
</dbReference>
<evidence type="ECO:0000313" key="12">
    <source>
        <dbReference type="Proteomes" id="UP000484885"/>
    </source>
</evidence>
<accession>A0A845V5B2</accession>
<dbReference type="InterPro" id="IPR004839">
    <property type="entry name" value="Aminotransferase_I/II_large"/>
</dbReference>
<dbReference type="RefSeq" id="WP_164210788.1">
    <property type="nucleotide sequence ID" value="NZ_JAAGSC010000039.1"/>
</dbReference>
<keyword evidence="6 9" id="KW-0808">Transferase</keyword>
<keyword evidence="7 9" id="KW-0663">Pyridoxal phosphate</keyword>
<keyword evidence="9" id="KW-0028">Amino-acid biosynthesis</keyword>
<name>A0A845V5B2_9GAMM</name>
<feature type="domain" description="Aminotransferase class I/classII large" evidence="10">
    <location>
        <begin position="37"/>
        <end position="368"/>
    </location>
</feature>
<keyword evidence="5 9" id="KW-0032">Aminotransferase</keyword>
<evidence type="ECO:0000256" key="7">
    <source>
        <dbReference type="ARBA" id="ARBA00022898"/>
    </source>
</evidence>
<dbReference type="Pfam" id="PF00155">
    <property type="entry name" value="Aminotran_1_2"/>
    <property type="match status" value="1"/>
</dbReference>
<comment type="catalytic activity">
    <reaction evidence="8 9">
        <text>L-histidinol phosphate + 2-oxoglutarate = 3-(imidazol-4-yl)-2-oxopropyl phosphate + L-glutamate</text>
        <dbReference type="Rhea" id="RHEA:23744"/>
        <dbReference type="ChEBI" id="CHEBI:16810"/>
        <dbReference type="ChEBI" id="CHEBI:29985"/>
        <dbReference type="ChEBI" id="CHEBI:57766"/>
        <dbReference type="ChEBI" id="CHEBI:57980"/>
        <dbReference type="EC" id="2.6.1.9"/>
    </reaction>
</comment>
<dbReference type="UniPathway" id="UPA00031">
    <property type="reaction ID" value="UER00012"/>
</dbReference>
<keyword evidence="12" id="KW-1185">Reference proteome</keyword>
<dbReference type="PROSITE" id="PS00599">
    <property type="entry name" value="AA_TRANSFER_CLASS_2"/>
    <property type="match status" value="1"/>
</dbReference>
<dbReference type="CDD" id="cd00609">
    <property type="entry name" value="AAT_like"/>
    <property type="match status" value="1"/>
</dbReference>
<organism evidence="11 12">
    <name type="scientific">Wenzhouxiangella limi</name>
    <dbReference type="NCBI Taxonomy" id="2707351"/>
    <lineage>
        <taxon>Bacteria</taxon>
        <taxon>Pseudomonadati</taxon>
        <taxon>Pseudomonadota</taxon>
        <taxon>Gammaproteobacteria</taxon>
        <taxon>Chromatiales</taxon>
        <taxon>Wenzhouxiangellaceae</taxon>
        <taxon>Wenzhouxiangella</taxon>
    </lineage>
</organism>
<dbReference type="EC" id="2.6.1.9" evidence="9"/>
<proteinExistence type="inferred from homology"/>
<evidence type="ECO:0000256" key="2">
    <source>
        <dbReference type="ARBA" id="ARBA00005011"/>
    </source>
</evidence>
<comment type="caution">
    <text evidence="11">The sequence shown here is derived from an EMBL/GenBank/DDBJ whole genome shotgun (WGS) entry which is preliminary data.</text>
</comment>
<dbReference type="InterPro" id="IPR015422">
    <property type="entry name" value="PyrdxlP-dep_Trfase_small"/>
</dbReference>
<evidence type="ECO:0000256" key="1">
    <source>
        <dbReference type="ARBA" id="ARBA00001933"/>
    </source>
</evidence>
<dbReference type="GO" id="GO:0004400">
    <property type="term" value="F:histidinol-phosphate transaminase activity"/>
    <property type="evidence" value="ECO:0007669"/>
    <property type="project" value="UniProtKB-UniRule"/>
</dbReference>
<sequence>MRRRDFTDLAVPGVRGLRPYTPGKPIAELEREYGVSDSIKLASNENPLGASPRALEAIRGELDEVWLYPDANGFELKRALAERHGLSPDCITLGNGSNDVLVFLAQAFLQPGLEAVFSQYCFAVYPIACRMVGASERVVPALPSAGPMPLGHDLRALYQAIGPETRMVFVANPNNPTGTWLDGRRLKDFAASLPPQVICVIDEAYAEYADSDVLGDASTWLEELPNLVVTRTFSKAYGLAGLRVGYALSNPGVADLLNRVRPPFNVNSLALAAARAALEDVEFIERSRAANAGGMEQLREGLAALGLEVLPSAANFLLVDFGRDAAPVNEALMRAGVIVRPVANYGLPNHLRITIGSARQNERLLSALAEILPAQ</sequence>
<dbReference type="GO" id="GO:0000105">
    <property type="term" value="P:L-histidine biosynthetic process"/>
    <property type="evidence" value="ECO:0007669"/>
    <property type="project" value="UniProtKB-UniRule"/>
</dbReference>
<comment type="similarity">
    <text evidence="3 9">Belongs to the class-II pyridoxal-phosphate-dependent aminotransferase family. Histidinol-phosphate aminotransferase subfamily.</text>
</comment>
<evidence type="ECO:0000256" key="4">
    <source>
        <dbReference type="ARBA" id="ARBA00011738"/>
    </source>
</evidence>
<comment type="cofactor">
    <cofactor evidence="1 9">
        <name>pyridoxal 5'-phosphate</name>
        <dbReference type="ChEBI" id="CHEBI:597326"/>
    </cofactor>
</comment>
<dbReference type="EMBL" id="JAAGSC010000039">
    <property type="protein sequence ID" value="NDY95401.1"/>
    <property type="molecule type" value="Genomic_DNA"/>
</dbReference>
<feature type="modified residue" description="N6-(pyridoxal phosphate)lysine" evidence="9">
    <location>
        <position position="235"/>
    </location>
</feature>
<dbReference type="InterPro" id="IPR050106">
    <property type="entry name" value="HistidinolP_aminotransfase"/>
</dbReference>
<comment type="subunit">
    <text evidence="4 9">Homodimer.</text>
</comment>
<protein>
    <recommendedName>
        <fullName evidence="9">Histidinol-phosphate aminotransferase</fullName>
        <ecNumber evidence="9">2.6.1.9</ecNumber>
    </recommendedName>
    <alternativeName>
        <fullName evidence="9">Imidazole acetol-phosphate transaminase</fullName>
    </alternativeName>
</protein>
<dbReference type="Proteomes" id="UP000484885">
    <property type="component" value="Unassembled WGS sequence"/>
</dbReference>
<gene>
    <name evidence="9" type="primary">hisC</name>
    <name evidence="11" type="ORF">G3I74_06650</name>
</gene>
<evidence type="ECO:0000256" key="6">
    <source>
        <dbReference type="ARBA" id="ARBA00022679"/>
    </source>
</evidence>
<dbReference type="InterPro" id="IPR005861">
    <property type="entry name" value="HisP_aminotrans"/>
</dbReference>